<dbReference type="EMBL" id="CP031194">
    <property type="protein sequence ID" value="AXG80849.1"/>
    <property type="molecule type" value="Genomic_DNA"/>
</dbReference>
<dbReference type="AlphaFoldDB" id="A0A345HVX5"/>
<evidence type="ECO:0000256" key="2">
    <source>
        <dbReference type="ARBA" id="ARBA00022741"/>
    </source>
</evidence>
<proteinExistence type="inferred from homology"/>
<dbReference type="InterPro" id="IPR047187">
    <property type="entry name" value="SF1_C_Upf1"/>
</dbReference>
<organism evidence="8 9">
    <name type="scientific">Streptomyces paludis</name>
    <dbReference type="NCBI Taxonomy" id="2282738"/>
    <lineage>
        <taxon>Bacteria</taxon>
        <taxon>Bacillati</taxon>
        <taxon>Actinomycetota</taxon>
        <taxon>Actinomycetes</taxon>
        <taxon>Kitasatosporales</taxon>
        <taxon>Streptomycetaceae</taxon>
        <taxon>Streptomyces</taxon>
    </lineage>
</organism>
<evidence type="ECO:0000313" key="8">
    <source>
        <dbReference type="EMBL" id="AXG80849.1"/>
    </source>
</evidence>
<keyword evidence="9" id="KW-1185">Reference proteome</keyword>
<dbReference type="CDD" id="cd18808">
    <property type="entry name" value="SF1_C_Upf1"/>
    <property type="match status" value="1"/>
</dbReference>
<dbReference type="SMART" id="SM00220">
    <property type="entry name" value="S_TKc"/>
    <property type="match status" value="1"/>
</dbReference>
<comment type="similarity">
    <text evidence="1">Belongs to the DNA2/NAM7 helicase family.</text>
</comment>
<dbReference type="SUPFAM" id="SSF56112">
    <property type="entry name" value="Protein kinase-like (PK-like)"/>
    <property type="match status" value="1"/>
</dbReference>
<feature type="domain" description="Protein kinase" evidence="7">
    <location>
        <begin position="26"/>
        <end position="348"/>
    </location>
</feature>
<dbReference type="PANTHER" id="PTHR43788:SF8">
    <property type="entry name" value="DNA-BINDING PROTEIN SMUBP-2"/>
    <property type="match status" value="1"/>
</dbReference>
<dbReference type="RefSeq" id="WP_114663040.1">
    <property type="nucleotide sequence ID" value="NZ_CP031194.1"/>
</dbReference>
<evidence type="ECO:0000313" key="9">
    <source>
        <dbReference type="Proteomes" id="UP000253868"/>
    </source>
</evidence>
<evidence type="ECO:0000256" key="6">
    <source>
        <dbReference type="SAM" id="MobiDB-lite"/>
    </source>
</evidence>
<dbReference type="Pfam" id="PF13086">
    <property type="entry name" value="AAA_11"/>
    <property type="match status" value="2"/>
</dbReference>
<evidence type="ECO:0000256" key="3">
    <source>
        <dbReference type="ARBA" id="ARBA00022801"/>
    </source>
</evidence>
<evidence type="ECO:0000256" key="4">
    <source>
        <dbReference type="ARBA" id="ARBA00022806"/>
    </source>
</evidence>
<keyword evidence="5" id="KW-0067">ATP-binding</keyword>
<protein>
    <recommendedName>
        <fullName evidence="7">Protein kinase domain-containing protein</fullName>
    </recommendedName>
</protein>
<dbReference type="Gene3D" id="3.40.50.300">
    <property type="entry name" value="P-loop containing nucleotide triphosphate hydrolases"/>
    <property type="match status" value="2"/>
</dbReference>
<dbReference type="GO" id="GO:0005524">
    <property type="term" value="F:ATP binding"/>
    <property type="evidence" value="ECO:0007669"/>
    <property type="project" value="UniProtKB-KW"/>
</dbReference>
<dbReference type="InterPro" id="IPR041679">
    <property type="entry name" value="DNA2/NAM7-like_C"/>
</dbReference>
<dbReference type="SUPFAM" id="SSF52540">
    <property type="entry name" value="P-loop containing nucleoside triphosphate hydrolases"/>
    <property type="match status" value="1"/>
</dbReference>
<dbReference type="PANTHER" id="PTHR43788">
    <property type="entry name" value="DNA2/NAM7 HELICASE FAMILY MEMBER"/>
    <property type="match status" value="1"/>
</dbReference>
<dbReference type="InterPro" id="IPR050534">
    <property type="entry name" value="Coronavir_polyprotein_1ab"/>
</dbReference>
<dbReference type="GO" id="GO:0004672">
    <property type="term" value="F:protein kinase activity"/>
    <property type="evidence" value="ECO:0007669"/>
    <property type="project" value="InterPro"/>
</dbReference>
<evidence type="ECO:0000259" key="7">
    <source>
        <dbReference type="PROSITE" id="PS50011"/>
    </source>
</evidence>
<dbReference type="Pfam" id="PF13087">
    <property type="entry name" value="AAA_12"/>
    <property type="match status" value="1"/>
</dbReference>
<keyword evidence="4" id="KW-0347">Helicase</keyword>
<dbReference type="PROSITE" id="PS50011">
    <property type="entry name" value="PROTEIN_KINASE_DOM"/>
    <property type="match status" value="1"/>
</dbReference>
<keyword evidence="2" id="KW-0547">Nucleotide-binding</keyword>
<accession>A0A345HVX5</accession>
<feature type="region of interest" description="Disordered" evidence="6">
    <location>
        <begin position="1026"/>
        <end position="1051"/>
    </location>
</feature>
<dbReference type="InterPro" id="IPR041677">
    <property type="entry name" value="DNA2/NAM7_AAA_11"/>
</dbReference>
<dbReference type="Proteomes" id="UP000253868">
    <property type="component" value="Chromosome"/>
</dbReference>
<evidence type="ECO:0000256" key="1">
    <source>
        <dbReference type="ARBA" id="ARBA00007913"/>
    </source>
</evidence>
<name>A0A345HVX5_9ACTN</name>
<dbReference type="Gene3D" id="1.10.510.10">
    <property type="entry name" value="Transferase(Phosphotransferase) domain 1"/>
    <property type="match status" value="1"/>
</dbReference>
<keyword evidence="3" id="KW-0378">Hydrolase</keyword>
<dbReference type="InterPro" id="IPR011009">
    <property type="entry name" value="Kinase-like_dom_sf"/>
</dbReference>
<dbReference type="GO" id="GO:0016787">
    <property type="term" value="F:hydrolase activity"/>
    <property type="evidence" value="ECO:0007669"/>
    <property type="project" value="UniProtKB-KW"/>
</dbReference>
<dbReference type="OrthoDB" id="3197455at2"/>
<dbReference type="KEGG" id="spad:DVK44_27850"/>
<reference evidence="9" key="1">
    <citation type="submission" date="2018-07" db="EMBL/GenBank/DDBJ databases">
        <authorList>
            <person name="Zhao J."/>
        </authorList>
    </citation>
    <scope>NUCLEOTIDE SEQUENCE [LARGE SCALE GENOMIC DNA]</scope>
    <source>
        <strain evidence="9">GSSD-12</strain>
    </source>
</reference>
<gene>
    <name evidence="8" type="ORF">DVK44_27850</name>
</gene>
<dbReference type="GO" id="GO:0043139">
    <property type="term" value="F:5'-3' DNA helicase activity"/>
    <property type="evidence" value="ECO:0007669"/>
    <property type="project" value="TreeGrafter"/>
</dbReference>
<dbReference type="InterPro" id="IPR000719">
    <property type="entry name" value="Prot_kinase_dom"/>
</dbReference>
<evidence type="ECO:0000256" key="5">
    <source>
        <dbReference type="ARBA" id="ARBA00022840"/>
    </source>
</evidence>
<sequence length="1232" mass="137236">MAAIDDAKRLIRHFCCDERTARYGPYETVLPDGDPEVREVLPGQLYACQLLEGDALTARIVDVSVHLGLSDLGGLMWDQEVRALSRLSGLAHPALPELLGGGYQEREAVEAAGARVDGAAFVAAEGSDYTLAVYGTAAYRQDRVEALRQFEHLADGLAVLHDLGLAHRNLSPHSVDVVDAYRGTPRLRLARFEMSAFISSLLGGGPTLDSQTAPGTLRHLFLGGGPAILAYMPPERWQFLLPLDERTATAHENATADVYSLAVMAWEWFVGPLPTDLVPSRLPETQEEYRETHDLLDRLGDHLRAGLRTADIPAELGGLLRRMLGPAHEDRPTSTEVVNELSDTHDSNVVGLGGVTSDLPYLLAFMPDKSDETLGRWEWLTFDADTDDGIRETAELLRADLKKATVLYSEDGADPFVGGGSTEAKRLATVVLVGERALWFGQFLRPPNTGYGLGEPMPEVLVIKYVAQRDVHAVNDRLKSLENASRSRSLPEVQPIDYRMPLIRLNALRRDRPSWQTLVDSIRPVGSKSEAQLDYQRAIDWLLEYQGVELQARRYPFRTDPAAEHGRAEEILVHWDRDRDRDRIYRRALLAKYAGYTDLRPPFGDFFGRLENEESGSSEVEVYDSDSDRKPGSVQGVLANVVRREGQDRVVLRRKPGQLRLPSRGWMRPADDVGTEAVLSRQVDARFELFALAPLTSRLRNPTAIKTLPNRWKDAGEGLLEGGREAVRDILTHQPFFALQGPPGTGKTTVTSRAVAAYLKQEPTHRILVSAQSNFTLDNLAARILKDIGARDDDGPTDRLSDVPIALRMVSRRNTPDEAVRPWLRDELVVRRSRQMRRRVQGLLDSGIDGTVRPVLQSWYDLLDQRDGHSILPELGDRLQRGANIVFATCATATPRNIGTAGGASAFDWVIVEEAAKAWPTELAIPLVRGIRWTLIGDHFQLPAHRRDEVVRFLDSCVGDPNTGIAVAGDQRQKYVEAFDLFRNLFVQRSGGLRERPVAMLSTQFRMREPIAQVVSRVFYPRALEPGETAPEDGLKPGGLATHHDEEPSPLRAPHWLRERSLVWVDTARLPGCVEEPHWRNEGEAAVVRAVVRSLDPEPVPGRHGYSTEPLAVLTPYRLQAEELRRDVGLAKYVQTVHAFQGREADIVVVSLVRNRVRGQGSAAESYGHLARRDLINVLFSRARRLLVVVGDYGHFSRFHDDNDPFWAEVCQAVDHYGHVYDAATVLPEVAS</sequence>
<dbReference type="InterPro" id="IPR027417">
    <property type="entry name" value="P-loop_NTPase"/>
</dbReference>